<sequence length="173" mass="17433">MAQNLDSSLPNGAVFNSQKVQGYHYPQQGPGATTPPQGLYPPKQEPGCGLSPAGSSQQEYPGLFNEQRVPQNQFPAGPGYGIPSGIPGNLPYPQQQPYAPVGENASYYGTAPLDQYGNAIGPAGPQDEKGLGSSVVGGAAGGYAGHHLGGGFLGSTAGAVLGAIGMNAATHQV</sequence>
<evidence type="ECO:0000313" key="2">
    <source>
        <dbReference type="EMBL" id="KAJ5404276.1"/>
    </source>
</evidence>
<evidence type="ECO:0000256" key="1">
    <source>
        <dbReference type="SAM" id="MobiDB-lite"/>
    </source>
</evidence>
<dbReference type="AlphaFoldDB" id="A0A9X0BC19"/>
<feature type="compositionally biased region" description="Polar residues" evidence="1">
    <location>
        <begin position="1"/>
        <end position="20"/>
    </location>
</feature>
<feature type="region of interest" description="Disordered" evidence="1">
    <location>
        <begin position="1"/>
        <end position="104"/>
    </location>
</feature>
<dbReference type="PANTHER" id="PTHR37014:SF8">
    <property type="entry name" value="RICH PROTEIN, PUTATIVE (AFU_ORTHOLOGUE AFUA_7G04870)-RELATED"/>
    <property type="match status" value="1"/>
</dbReference>
<dbReference type="RefSeq" id="XP_056491518.1">
    <property type="nucleotide sequence ID" value="XM_056628784.1"/>
</dbReference>
<dbReference type="GeneID" id="81367764"/>
<dbReference type="Proteomes" id="UP001147747">
    <property type="component" value="Unassembled WGS sequence"/>
</dbReference>
<feature type="compositionally biased region" description="Low complexity" evidence="1">
    <location>
        <begin position="26"/>
        <end position="37"/>
    </location>
</feature>
<evidence type="ECO:0008006" key="4">
    <source>
        <dbReference type="Google" id="ProtNLM"/>
    </source>
</evidence>
<gene>
    <name evidence="2" type="ORF">N7509_004147</name>
</gene>
<evidence type="ECO:0000313" key="3">
    <source>
        <dbReference type="Proteomes" id="UP001147747"/>
    </source>
</evidence>
<proteinExistence type="predicted"/>
<accession>A0A9X0BC19</accession>
<name>A0A9X0BC19_9EURO</name>
<dbReference type="OrthoDB" id="4368612at2759"/>
<protein>
    <recommendedName>
        <fullName evidence="4">Glycine zipper 2TM domain-containing protein</fullName>
    </recommendedName>
</protein>
<reference evidence="2" key="1">
    <citation type="submission" date="2022-12" db="EMBL/GenBank/DDBJ databases">
        <authorList>
            <person name="Petersen C."/>
        </authorList>
    </citation>
    <scope>NUCLEOTIDE SEQUENCE</scope>
    <source>
        <strain evidence="2">IBT 29677</strain>
    </source>
</reference>
<comment type="caution">
    <text evidence="2">The sequence shown here is derived from an EMBL/GenBank/DDBJ whole genome shotgun (WGS) entry which is preliminary data.</text>
</comment>
<keyword evidence="3" id="KW-1185">Reference proteome</keyword>
<dbReference type="PANTHER" id="PTHR37014">
    <property type="entry name" value="EXPRESSION LETHALITY PROTEIN HEL10, PUTATIVE (AFU_ORTHOLOGUE AFUA_1G06580)-RELATED"/>
    <property type="match status" value="1"/>
</dbReference>
<dbReference type="EMBL" id="JAPZBU010000005">
    <property type="protein sequence ID" value="KAJ5404276.1"/>
    <property type="molecule type" value="Genomic_DNA"/>
</dbReference>
<organism evidence="2 3">
    <name type="scientific">Penicillium cosmopolitanum</name>
    <dbReference type="NCBI Taxonomy" id="1131564"/>
    <lineage>
        <taxon>Eukaryota</taxon>
        <taxon>Fungi</taxon>
        <taxon>Dikarya</taxon>
        <taxon>Ascomycota</taxon>
        <taxon>Pezizomycotina</taxon>
        <taxon>Eurotiomycetes</taxon>
        <taxon>Eurotiomycetidae</taxon>
        <taxon>Eurotiales</taxon>
        <taxon>Aspergillaceae</taxon>
        <taxon>Penicillium</taxon>
    </lineage>
</organism>
<feature type="compositionally biased region" description="Low complexity" evidence="1">
    <location>
        <begin position="75"/>
        <end position="88"/>
    </location>
</feature>
<reference evidence="2" key="2">
    <citation type="journal article" date="2023" name="IMA Fungus">
        <title>Comparative genomic study of the Penicillium genus elucidates a diverse pangenome and 15 lateral gene transfer events.</title>
        <authorList>
            <person name="Petersen C."/>
            <person name="Sorensen T."/>
            <person name="Nielsen M.R."/>
            <person name="Sondergaard T.E."/>
            <person name="Sorensen J.L."/>
            <person name="Fitzpatrick D.A."/>
            <person name="Frisvad J.C."/>
            <person name="Nielsen K.L."/>
        </authorList>
    </citation>
    <scope>NUCLEOTIDE SEQUENCE</scope>
    <source>
        <strain evidence="2">IBT 29677</strain>
    </source>
</reference>